<evidence type="ECO:0000259" key="1">
    <source>
        <dbReference type="PROSITE" id="PS51724"/>
    </source>
</evidence>
<protein>
    <submittedName>
        <fullName evidence="2">Phosphodiester glycosidase family protein</fullName>
    </submittedName>
</protein>
<evidence type="ECO:0000313" key="2">
    <source>
        <dbReference type="EMBL" id="WZL76948.1"/>
    </source>
</evidence>
<keyword evidence="2" id="KW-0378">Hydrolase</keyword>
<dbReference type="InterPro" id="IPR007730">
    <property type="entry name" value="SPOR-like_dom"/>
</dbReference>
<reference evidence="2 3" key="1">
    <citation type="submission" date="2023-03" db="EMBL/GenBank/DDBJ databases">
        <title>Novel Species.</title>
        <authorList>
            <person name="Ma S."/>
        </authorList>
    </citation>
    <scope>NUCLEOTIDE SEQUENCE [LARGE SCALE GENOMIC DNA]</scope>
    <source>
        <strain evidence="2 3">B11</strain>
    </source>
</reference>
<accession>A0ABZ2YF32</accession>
<organism evidence="2 3">
    <name type="scientific">Thermatribacter velox</name>
    <dbReference type="NCBI Taxonomy" id="3039681"/>
    <lineage>
        <taxon>Bacteria</taxon>
        <taxon>Pseudomonadati</taxon>
        <taxon>Atribacterota</taxon>
        <taxon>Atribacteria</taxon>
        <taxon>Atribacterales</taxon>
        <taxon>Thermatribacteraceae</taxon>
        <taxon>Thermatribacter</taxon>
    </lineage>
</organism>
<dbReference type="PANTHER" id="PTHR40446">
    <property type="entry name" value="N-ACETYLGLUCOSAMINE-1-PHOSPHODIESTER ALPHA-N-ACETYLGLUCOSAMINIDASE"/>
    <property type="match status" value="1"/>
</dbReference>
<dbReference type="SUPFAM" id="SSF110997">
    <property type="entry name" value="Sporulation related repeat"/>
    <property type="match status" value="1"/>
</dbReference>
<evidence type="ECO:0000313" key="3">
    <source>
        <dbReference type="Proteomes" id="UP001461341"/>
    </source>
</evidence>
<keyword evidence="2" id="KW-0326">Glycosidase</keyword>
<dbReference type="InterPro" id="IPR018711">
    <property type="entry name" value="NAGPA"/>
</dbReference>
<dbReference type="Pfam" id="PF09992">
    <property type="entry name" value="NAGPA"/>
    <property type="match status" value="1"/>
</dbReference>
<gene>
    <name evidence="2" type="ORF">QBE54_04255</name>
</gene>
<proteinExistence type="predicted"/>
<dbReference type="PROSITE" id="PS51724">
    <property type="entry name" value="SPOR"/>
    <property type="match status" value="1"/>
</dbReference>
<dbReference type="GO" id="GO:0016798">
    <property type="term" value="F:hydrolase activity, acting on glycosyl bonds"/>
    <property type="evidence" value="ECO:0007669"/>
    <property type="project" value="UniProtKB-KW"/>
</dbReference>
<dbReference type="InterPro" id="IPR036680">
    <property type="entry name" value="SPOR-like_sf"/>
</dbReference>
<feature type="domain" description="SPOR" evidence="1">
    <location>
        <begin position="160"/>
        <end position="235"/>
    </location>
</feature>
<name>A0ABZ2YF32_9BACT</name>
<dbReference type="Proteomes" id="UP001461341">
    <property type="component" value="Chromosome"/>
</dbReference>
<dbReference type="Pfam" id="PF05036">
    <property type="entry name" value="SPOR"/>
    <property type="match status" value="1"/>
</dbReference>
<dbReference type="RefSeq" id="WP_369019113.1">
    <property type="nucleotide sequence ID" value="NZ_CP121689.1"/>
</dbReference>
<dbReference type="PANTHER" id="PTHR40446:SF2">
    <property type="entry name" value="N-ACETYLGLUCOSAMINE-1-PHOSPHODIESTER ALPHA-N-ACETYLGLUCOSAMINIDASE"/>
    <property type="match status" value="1"/>
</dbReference>
<dbReference type="EMBL" id="CP121689">
    <property type="protein sequence ID" value="WZL76948.1"/>
    <property type="molecule type" value="Genomic_DNA"/>
</dbReference>
<dbReference type="Gene3D" id="3.30.70.1070">
    <property type="entry name" value="Sporulation related repeat"/>
    <property type="match status" value="1"/>
</dbReference>
<keyword evidence="3" id="KW-1185">Reference proteome</keyword>
<sequence>MVAFLFFCSLSVFCAESVTREELNAFLKETLAFQPAVISEAKENPLTRYEAVETILRAMGYDYLASFLTEEDLRGFGKLEFPAESREAKVSVLATLLSPPLLKGDAEGKLRLFDFLTRKEFEYLKERLKNYQREGVRFEYTREIEPGLTLKVYKEGLPGETFGEGIFLQVGAFSEEEKAKRVSQWLKELNYSTSVQFEDGLFKVRVGPVDKEELSLTASRLKKQGFNSFPVYLKAGKPGPLFSLALLFDPQKSKRSIFLALAQDQLLERETLSSLARRKGALFGINAGFFTPDGIPIGLLMIDGKILREPQEGWFVCGFTPQNEMVIGEVVFKAEVITSKGYSFPVSGINRKNRGEELVFYTPEFGPQTPEQKGVECIVRSKRIFRIGTTQGKTSIEPGTIVLQGQGRGASWMLENLKPGEEINLKITLAPRSGDPEIWKKVNFMISGGPLLFREGRKGPFGDFRQEIVEKEHPRTVIGKTSRGEILFLVVDGRNPRHSQGLTINQLVNFLEKYQVTDALNLDGGGSVTFYFQGKVLNFPSDPTGERKISTALLLR</sequence>